<dbReference type="InterPro" id="IPR011009">
    <property type="entry name" value="Kinase-like_dom_sf"/>
</dbReference>
<reference evidence="3" key="2">
    <citation type="submission" date="2023-05" db="EMBL/GenBank/DDBJ databases">
        <authorList>
            <consortium name="Lawrence Berkeley National Laboratory"/>
            <person name="Steindorff A."/>
            <person name="Hensen N."/>
            <person name="Bonometti L."/>
            <person name="Westerberg I."/>
            <person name="Brannstrom I.O."/>
            <person name="Guillou S."/>
            <person name="Cros-Aarteil S."/>
            <person name="Calhoun S."/>
            <person name="Haridas S."/>
            <person name="Kuo A."/>
            <person name="Mondo S."/>
            <person name="Pangilinan J."/>
            <person name="Riley R."/>
            <person name="Labutti K."/>
            <person name="Andreopoulos B."/>
            <person name="Lipzen A."/>
            <person name="Chen C."/>
            <person name="Yanf M."/>
            <person name="Daum C."/>
            <person name="Ng V."/>
            <person name="Clum A."/>
            <person name="Ohm R."/>
            <person name="Martin F."/>
            <person name="Silar P."/>
            <person name="Natvig D."/>
            <person name="Lalanne C."/>
            <person name="Gautier V."/>
            <person name="Ament-Velasquez S.L."/>
            <person name="Kruys A."/>
            <person name="Hutchinson M.I."/>
            <person name="Powell A.J."/>
            <person name="Barry K."/>
            <person name="Miller A.N."/>
            <person name="Grigoriev I.V."/>
            <person name="Debuchy R."/>
            <person name="Gladieux P."/>
            <person name="Thoren M.H."/>
            <person name="Johannesson H."/>
        </authorList>
    </citation>
    <scope>NUCLEOTIDE SEQUENCE</scope>
    <source>
        <strain evidence="3">CBS 123565</strain>
    </source>
</reference>
<name>A0AAN6UHI5_9PEZI</name>
<dbReference type="SUPFAM" id="SSF57997">
    <property type="entry name" value="Tropomyosin"/>
    <property type="match status" value="1"/>
</dbReference>
<dbReference type="GO" id="GO:0005524">
    <property type="term" value="F:ATP binding"/>
    <property type="evidence" value="ECO:0007669"/>
    <property type="project" value="InterPro"/>
</dbReference>
<organism evidence="3 4">
    <name type="scientific">Trichocladium antarcticum</name>
    <dbReference type="NCBI Taxonomy" id="1450529"/>
    <lineage>
        <taxon>Eukaryota</taxon>
        <taxon>Fungi</taxon>
        <taxon>Dikarya</taxon>
        <taxon>Ascomycota</taxon>
        <taxon>Pezizomycotina</taxon>
        <taxon>Sordariomycetes</taxon>
        <taxon>Sordariomycetidae</taxon>
        <taxon>Sordariales</taxon>
        <taxon>Chaetomiaceae</taxon>
        <taxon>Trichocladium</taxon>
    </lineage>
</organism>
<feature type="domain" description="Protein kinase" evidence="2">
    <location>
        <begin position="697"/>
        <end position="911"/>
    </location>
</feature>
<feature type="compositionally biased region" description="Low complexity" evidence="1">
    <location>
        <begin position="240"/>
        <end position="265"/>
    </location>
</feature>
<dbReference type="CDD" id="cd06503">
    <property type="entry name" value="ATP-synt_Fo_b"/>
    <property type="match status" value="1"/>
</dbReference>
<evidence type="ECO:0000313" key="3">
    <source>
        <dbReference type="EMBL" id="KAK4132835.1"/>
    </source>
</evidence>
<feature type="compositionally biased region" description="Polar residues" evidence="1">
    <location>
        <begin position="565"/>
        <end position="576"/>
    </location>
</feature>
<feature type="region of interest" description="Disordered" evidence="1">
    <location>
        <begin position="293"/>
        <end position="318"/>
    </location>
</feature>
<dbReference type="EMBL" id="MU853415">
    <property type="protein sequence ID" value="KAK4132835.1"/>
    <property type="molecule type" value="Genomic_DNA"/>
</dbReference>
<sequence length="911" mass="102031">MDMDERLAELERRLNEAERGREDAEHKLEDAEHKLEDAEHKLEDAERKLDDAEAQTQPTTWFEFLTLCHNLVYMKIRVQTNPLLASTGAVANVTGKCYPRYLRPWKEFNQLHEEMFKNLEGILGQQRLMPSSMGLEMQARRVKRGRKLASEEDLKRFALLALEGCVDDALDRLLVPGEAGDEGAPPIYAQILPMVRDISFHSYPYGVVSTDSDEEEQELALQAQSFTADFQAVPSGGQEGQRQQGEQGTQPQGQNRNQNSRSASSKTKLNIRDDRPAYLGALAIAKRDIDAAQERAEEEKERRETSQSRPKKRMSPERTKLHPDLWCFRHNDDDSMVPLFVIEYKAAHKVDNEALRNVLRSTRAETLMEDSIRSINGKRISKEPPANEVDIAKILTQAFDYMVDYGLQYGYVSTGLSLVFLFLDPTEPTTVYYHLEQPKTDVMSTDRAGLKHTAVALIMTFVHLSLGGEYMKQSWKKQAKEDLRRWPDPYDDMAGASSGSASDEGGKPTGPPNLVALSAQTMLPPGGTHAGQTSCRDTAKDPNKRRHMGDDSDGEDNGSGGGDSTYQGRRTHSAGTDSRRNTRSTARKGEQPETQDDGMAACQVGPPTQATQLVPAWTFSADTVLTPTLPYCSQACLLGLKHGGPLDPRCPNYSLHRQMNPQDGYANPTTKKHPISATEFCSKLVEQLGRTMDEDCHSLERYGMFGATGALFKVALRAYGYCIVAKGVQRPHRPRLDLEALAYARLEACQGALVPVYLGIIDLQDEYHNMFGAHFAHMMVLSYCGASLWHVHRGIQQQAAARQRQTTGDGSADGEAEAQTKMLLEEQQRTLTEIAPYGIDHGDIRPENLVWNEDLGRVMVIDFDRAVLRDALEAEKRRERQREKERVRKRRLATDGSGLPATKRRAEVKAE</sequence>
<protein>
    <recommendedName>
        <fullName evidence="2">Protein kinase domain-containing protein</fullName>
    </recommendedName>
</protein>
<dbReference type="PROSITE" id="PS50011">
    <property type="entry name" value="PROTEIN_KINASE_DOM"/>
    <property type="match status" value="1"/>
</dbReference>
<proteinExistence type="predicted"/>
<dbReference type="InterPro" id="IPR002575">
    <property type="entry name" value="Aminoglycoside_PTrfase"/>
</dbReference>
<dbReference type="SUPFAM" id="SSF56112">
    <property type="entry name" value="Protein kinase-like (PK-like)"/>
    <property type="match status" value="1"/>
</dbReference>
<accession>A0AAN6UHI5</accession>
<feature type="compositionally biased region" description="Basic and acidic residues" evidence="1">
    <location>
        <begin position="876"/>
        <end position="886"/>
    </location>
</feature>
<dbReference type="GO" id="GO:0004672">
    <property type="term" value="F:protein kinase activity"/>
    <property type="evidence" value="ECO:0007669"/>
    <property type="project" value="InterPro"/>
</dbReference>
<gene>
    <name evidence="3" type="ORF">BT67DRAFT_443530</name>
</gene>
<keyword evidence="4" id="KW-1185">Reference proteome</keyword>
<feature type="region of interest" description="Disordered" evidence="1">
    <location>
        <begin position="486"/>
        <end position="605"/>
    </location>
</feature>
<dbReference type="InterPro" id="IPR000719">
    <property type="entry name" value="Prot_kinase_dom"/>
</dbReference>
<dbReference type="AlphaFoldDB" id="A0AAN6UHI5"/>
<evidence type="ECO:0000313" key="4">
    <source>
        <dbReference type="Proteomes" id="UP001304895"/>
    </source>
</evidence>
<evidence type="ECO:0000256" key="1">
    <source>
        <dbReference type="SAM" id="MobiDB-lite"/>
    </source>
</evidence>
<dbReference type="Pfam" id="PF01636">
    <property type="entry name" value="APH"/>
    <property type="match status" value="1"/>
</dbReference>
<comment type="caution">
    <text evidence="3">The sequence shown here is derived from an EMBL/GenBank/DDBJ whole genome shotgun (WGS) entry which is preliminary data.</text>
</comment>
<feature type="region of interest" description="Disordered" evidence="1">
    <location>
        <begin position="232"/>
        <end position="272"/>
    </location>
</feature>
<evidence type="ECO:0000259" key="2">
    <source>
        <dbReference type="PROSITE" id="PS50011"/>
    </source>
</evidence>
<feature type="compositionally biased region" description="Basic and acidic residues" evidence="1">
    <location>
        <begin position="293"/>
        <end position="306"/>
    </location>
</feature>
<feature type="region of interest" description="Disordered" evidence="1">
    <location>
        <begin position="1"/>
        <end position="41"/>
    </location>
</feature>
<dbReference type="Proteomes" id="UP001304895">
    <property type="component" value="Unassembled WGS sequence"/>
</dbReference>
<feature type="compositionally biased region" description="Low complexity" evidence="1">
    <location>
        <begin position="492"/>
        <end position="503"/>
    </location>
</feature>
<feature type="region of interest" description="Disordered" evidence="1">
    <location>
        <begin position="876"/>
        <end position="911"/>
    </location>
</feature>
<reference evidence="3" key="1">
    <citation type="journal article" date="2023" name="Mol. Phylogenet. Evol.">
        <title>Genome-scale phylogeny and comparative genomics of the fungal order Sordariales.</title>
        <authorList>
            <person name="Hensen N."/>
            <person name="Bonometti L."/>
            <person name="Westerberg I."/>
            <person name="Brannstrom I.O."/>
            <person name="Guillou S."/>
            <person name="Cros-Aarteil S."/>
            <person name="Calhoun S."/>
            <person name="Haridas S."/>
            <person name="Kuo A."/>
            <person name="Mondo S."/>
            <person name="Pangilinan J."/>
            <person name="Riley R."/>
            <person name="LaButti K."/>
            <person name="Andreopoulos B."/>
            <person name="Lipzen A."/>
            <person name="Chen C."/>
            <person name="Yan M."/>
            <person name="Daum C."/>
            <person name="Ng V."/>
            <person name="Clum A."/>
            <person name="Steindorff A."/>
            <person name="Ohm R.A."/>
            <person name="Martin F."/>
            <person name="Silar P."/>
            <person name="Natvig D.O."/>
            <person name="Lalanne C."/>
            <person name="Gautier V."/>
            <person name="Ament-Velasquez S.L."/>
            <person name="Kruys A."/>
            <person name="Hutchinson M.I."/>
            <person name="Powell A.J."/>
            <person name="Barry K."/>
            <person name="Miller A.N."/>
            <person name="Grigoriev I.V."/>
            <person name="Debuchy R."/>
            <person name="Gladieux P."/>
            <person name="Hiltunen Thoren M."/>
            <person name="Johannesson H."/>
        </authorList>
    </citation>
    <scope>NUCLEOTIDE SEQUENCE</scope>
    <source>
        <strain evidence="3">CBS 123565</strain>
    </source>
</reference>